<dbReference type="AlphaFoldDB" id="A0A8S1TZD9"/>
<comment type="caution">
    <text evidence="1">The sequence shown here is derived from an EMBL/GenBank/DDBJ whole genome shotgun (WGS) entry which is preliminary data.</text>
</comment>
<evidence type="ECO:0000313" key="1">
    <source>
        <dbReference type="EMBL" id="CAD8157760.1"/>
    </source>
</evidence>
<dbReference type="PANTHER" id="PTHR33706">
    <property type="entry name" value="MORN VARIANT REPEAT PROTEIN"/>
    <property type="match status" value="1"/>
</dbReference>
<sequence>MKKTKQIKSQQIKSEQIRSEQIKSEQIRSEQIKKAISIREVQEVENQLLKQKHCQVLGFLKHEQRLYQSEITINLNGNSELVFDKDGDVLQIQKYIDHNTISNISPNFEQLKRLFWVGQTNEKGQKIGKWNAFWRGENLNVGGFYNDKGEKYGKWIELFENYWDKAQITYQGQYVDNKKHGYWKILSIGLEIGGGDYFDGEKTGYWVDIFENYSSWCKVMERGIYKNGKKIKEWVQIYQNKIVGAGTYNDNSVKAGDWTDLHENFFDWCQVTHEGKYKNGIKKGQWKTIFEQKTIAQVTYKEGGIKDGDWSETFNNFSVNNQTKYICKYNDGKPLKQLYIIDKLTAIGGGTFNENGMKNWKWVEIHENYQDYGRVFYEGIYNNDRKEGKWHSIYNGYLIGGGSYQFGLKVNNWIDLHEHFQDSCQVSFKGEYKNGKKVKKWDTFYKQDIKGGGLYDENEYKNGRWIILDENFGSLCQVTWSGQYSKGIRFGRWEIYFKDQIIGGGIYDYNGIKQGQWVELHSQFWDQQCIRFKGEYSDGRKQGYWETLQQNQRIGGGYYDLDGMKQGKWIQLHQKFLKQNLFFIGDYVDSRKSGKWDAILDQRLIGCGLYEDNGQKIGYWIDLHEPYMNSCISYLGKYNDGKKYGKWKTFFQYQQIEGGYYDENGYKSGKWIELDGNQNNYRLTKETEYKDDIRQ</sequence>
<proteinExistence type="predicted"/>
<dbReference type="OrthoDB" id="296734at2759"/>
<dbReference type="OMA" id="WESWYED"/>
<dbReference type="PANTHER" id="PTHR33706:SF1">
    <property type="entry name" value="TPR REPEAT PROTEIN"/>
    <property type="match status" value="1"/>
</dbReference>
<dbReference type="Proteomes" id="UP000683925">
    <property type="component" value="Unassembled WGS sequence"/>
</dbReference>
<gene>
    <name evidence="1" type="ORF">POCTA_138.1.T0340134</name>
</gene>
<organism evidence="1 2">
    <name type="scientific">Paramecium octaurelia</name>
    <dbReference type="NCBI Taxonomy" id="43137"/>
    <lineage>
        <taxon>Eukaryota</taxon>
        <taxon>Sar</taxon>
        <taxon>Alveolata</taxon>
        <taxon>Ciliophora</taxon>
        <taxon>Intramacronucleata</taxon>
        <taxon>Oligohymenophorea</taxon>
        <taxon>Peniculida</taxon>
        <taxon>Parameciidae</taxon>
        <taxon>Paramecium</taxon>
    </lineage>
</organism>
<name>A0A8S1TZD9_PAROT</name>
<accession>A0A8S1TZD9</accession>
<keyword evidence="2" id="KW-1185">Reference proteome</keyword>
<protein>
    <submittedName>
        <fullName evidence="1">Uncharacterized protein</fullName>
    </submittedName>
</protein>
<evidence type="ECO:0000313" key="2">
    <source>
        <dbReference type="Proteomes" id="UP000683925"/>
    </source>
</evidence>
<dbReference type="EMBL" id="CAJJDP010000034">
    <property type="protein sequence ID" value="CAD8157760.1"/>
    <property type="molecule type" value="Genomic_DNA"/>
</dbReference>
<reference evidence="1" key="1">
    <citation type="submission" date="2021-01" db="EMBL/GenBank/DDBJ databases">
        <authorList>
            <consortium name="Genoscope - CEA"/>
            <person name="William W."/>
        </authorList>
    </citation>
    <scope>NUCLEOTIDE SEQUENCE</scope>
</reference>